<dbReference type="eggNOG" id="COG0457">
    <property type="taxonomic scope" value="Bacteria"/>
</dbReference>
<evidence type="ECO:0000259" key="3">
    <source>
        <dbReference type="Pfam" id="PF14718"/>
    </source>
</evidence>
<accession>M4S9X2</accession>
<sequence length="469" mass="54323">MTIRYLLCIVITTVLFTQTAVASPELGLEQQRKLFIQAERLAYNPNNSAFKKLMEQLEGYPLKPYVELKTLSKFPFMANKKQIERFLAKYEFSPLDRPLRKKWLLYLDKQNQPELFSHFYRDMGNVTLNCSYADMLLQKDPSSAQAFELAKNLWVVGQSQPNDCDELFNKWQKAGKRSSDLVWKRMSLAADGGNQTLIPYLKTLMPQDQQYLGDLWLKVRRSPSQVSRLSNFLGKYPELETEILVYGLKRLISNNRDLALRSWEKLSSRFAFSLSQQKQISHRFAIFLALADHEQAEFWLEKATSFEPDAELLRWHLAHVLRQNNWQDALDVISLVPAESADNNMFEYWKAQAYEKVGAKELADVGLHKLAKQRHYYGFLASGKLSEMPSLNDNPLLIPKEIIDEVASLPAAQRAFEFRKLGRNLSARREWIFLQTQLTQKQKVTAAVLASQQGWHDQAILVFQFRLSG</sequence>
<evidence type="ECO:0000313" key="5">
    <source>
        <dbReference type="Proteomes" id="UP000011864"/>
    </source>
</evidence>
<organism evidence="4 5">
    <name type="scientific">Paraglaciecola psychrophila 170</name>
    <dbReference type="NCBI Taxonomy" id="1129794"/>
    <lineage>
        <taxon>Bacteria</taxon>
        <taxon>Pseudomonadati</taxon>
        <taxon>Pseudomonadota</taxon>
        <taxon>Gammaproteobacteria</taxon>
        <taxon>Alteromonadales</taxon>
        <taxon>Alteromonadaceae</taxon>
        <taxon>Paraglaciecola</taxon>
    </lineage>
</organism>
<dbReference type="InterPro" id="IPR012289">
    <property type="entry name" value="Lytic_TGlycosylase_superhlx_L"/>
</dbReference>
<reference evidence="4 5" key="1">
    <citation type="journal article" date="2013" name="Genome Announc.">
        <title>Complete Genome Sequence of Glaciecola psychrophila Strain 170T.</title>
        <authorList>
            <person name="Yin J."/>
            <person name="Chen J."/>
            <person name="Liu G."/>
            <person name="Yu Y."/>
            <person name="Song L."/>
            <person name="Wang X."/>
            <person name="Qu X."/>
        </authorList>
    </citation>
    <scope>NUCLEOTIDE SEQUENCE [LARGE SCALE GENOMIC DNA]</scope>
    <source>
        <strain evidence="4 5">170</strain>
    </source>
</reference>
<dbReference type="InterPro" id="IPR008939">
    <property type="entry name" value="Lytic_TGlycosylase_superhlx_U"/>
</dbReference>
<keyword evidence="1 2" id="KW-0732">Signal</keyword>
<dbReference type="Gene3D" id="1.25.20.10">
    <property type="entry name" value="Bacterial muramidases"/>
    <property type="match status" value="1"/>
</dbReference>
<feature type="signal peptide" evidence="2">
    <location>
        <begin position="1"/>
        <end position="22"/>
    </location>
</feature>
<dbReference type="GO" id="GO:0042597">
    <property type="term" value="C:periplasmic space"/>
    <property type="evidence" value="ECO:0007669"/>
    <property type="project" value="InterPro"/>
</dbReference>
<gene>
    <name evidence="4" type="ORF">C427_5355</name>
</gene>
<dbReference type="Gene3D" id="1.10.1240.20">
    <property type="entry name" value="Lytic transglycosylase, superhelical linker domain"/>
    <property type="match status" value="1"/>
</dbReference>
<evidence type="ECO:0000313" key="4">
    <source>
        <dbReference type="EMBL" id="AGH47452.1"/>
    </source>
</evidence>
<name>M4S9X2_9ALTE</name>
<dbReference type="GO" id="GO:0004553">
    <property type="term" value="F:hydrolase activity, hydrolyzing O-glycosyl compounds"/>
    <property type="evidence" value="ECO:0007669"/>
    <property type="project" value="InterPro"/>
</dbReference>
<protein>
    <submittedName>
        <fullName evidence="4">Lytic transglycosylase catalytic</fullName>
    </submittedName>
</protein>
<evidence type="ECO:0000256" key="1">
    <source>
        <dbReference type="ARBA" id="ARBA00022729"/>
    </source>
</evidence>
<dbReference type="InterPro" id="IPR037061">
    <property type="entry name" value="Lytic_TGlycoase_superhlx_L_sf"/>
</dbReference>
<dbReference type="EMBL" id="CP003837">
    <property type="protein sequence ID" value="AGH47452.1"/>
    <property type="molecule type" value="Genomic_DNA"/>
</dbReference>
<keyword evidence="5" id="KW-1185">Reference proteome</keyword>
<dbReference type="SUPFAM" id="SSF48435">
    <property type="entry name" value="Bacterial muramidases"/>
    <property type="match status" value="1"/>
</dbReference>
<dbReference type="KEGG" id="gps:C427_5355"/>
<evidence type="ECO:0000256" key="2">
    <source>
        <dbReference type="SAM" id="SignalP"/>
    </source>
</evidence>
<dbReference type="AlphaFoldDB" id="M4S9X2"/>
<dbReference type="HOGENOM" id="CLU_019016_0_1_6"/>
<feature type="chain" id="PRO_5004057152" evidence="2">
    <location>
        <begin position="23"/>
        <end position="469"/>
    </location>
</feature>
<dbReference type="Proteomes" id="UP000011864">
    <property type="component" value="Chromosome"/>
</dbReference>
<dbReference type="Pfam" id="PF14718">
    <property type="entry name" value="SLT_L"/>
    <property type="match status" value="1"/>
</dbReference>
<proteinExistence type="predicted"/>
<feature type="domain" description="Lytic transglycosylase superhelical linker" evidence="3">
    <location>
        <begin position="406"/>
        <end position="461"/>
    </location>
</feature>
<dbReference type="PATRIC" id="fig|1129794.4.peg.5339"/>
<dbReference type="STRING" id="1129794.C427_5355"/>
<dbReference type="RefSeq" id="WP_015431388.1">
    <property type="nucleotide sequence ID" value="NC_020514.1"/>
</dbReference>